<evidence type="ECO:0000256" key="1">
    <source>
        <dbReference type="SAM" id="MobiDB-lite"/>
    </source>
</evidence>
<name>A0A2N5N2C9_9BACL</name>
<organism evidence="3 4">
    <name type="scientific">Paenibacillus pasadenensis</name>
    <dbReference type="NCBI Taxonomy" id="217090"/>
    <lineage>
        <taxon>Bacteria</taxon>
        <taxon>Bacillati</taxon>
        <taxon>Bacillota</taxon>
        <taxon>Bacilli</taxon>
        <taxon>Bacillales</taxon>
        <taxon>Paenibacillaceae</taxon>
        <taxon>Paenibacillus</taxon>
    </lineage>
</organism>
<keyword evidence="4" id="KW-1185">Reference proteome</keyword>
<feature type="transmembrane region" description="Helical" evidence="2">
    <location>
        <begin position="84"/>
        <end position="104"/>
    </location>
</feature>
<evidence type="ECO:0000313" key="3">
    <source>
        <dbReference type="EMBL" id="PLT44483.1"/>
    </source>
</evidence>
<feature type="region of interest" description="Disordered" evidence="1">
    <location>
        <begin position="59"/>
        <end position="83"/>
    </location>
</feature>
<feature type="compositionally biased region" description="Basic and acidic residues" evidence="1">
    <location>
        <begin position="62"/>
        <end position="75"/>
    </location>
</feature>
<dbReference type="EMBL" id="NFEZ01000004">
    <property type="protein sequence ID" value="PLT44483.1"/>
    <property type="molecule type" value="Genomic_DNA"/>
</dbReference>
<protein>
    <submittedName>
        <fullName evidence="3">Uncharacterized protein</fullName>
    </submittedName>
</protein>
<accession>A0A2N5N2C9</accession>
<dbReference type="RefSeq" id="WP_101808582.1">
    <property type="nucleotide sequence ID" value="NZ_NFEZ01000004.1"/>
</dbReference>
<proteinExistence type="predicted"/>
<evidence type="ECO:0000256" key="2">
    <source>
        <dbReference type="SAM" id="Phobius"/>
    </source>
</evidence>
<gene>
    <name evidence="3" type="ORF">B8V81_2914</name>
</gene>
<reference evidence="3 4" key="1">
    <citation type="submission" date="2017-05" db="EMBL/GenBank/DDBJ databases">
        <title>Functional genome analysis of Paenibacillus pasadenensis strain R16: insights on endophytic life style and antifungal activity.</title>
        <authorList>
            <person name="Passera A."/>
            <person name="Marcolungo L."/>
            <person name="Casati P."/>
            <person name="Brasca M."/>
            <person name="Quaglino F."/>
            <person name="Delledonne M."/>
        </authorList>
    </citation>
    <scope>NUCLEOTIDE SEQUENCE [LARGE SCALE GENOMIC DNA]</scope>
    <source>
        <strain evidence="3 4">R16</strain>
    </source>
</reference>
<keyword evidence="2" id="KW-0812">Transmembrane</keyword>
<comment type="caution">
    <text evidence="3">The sequence shown here is derived from an EMBL/GenBank/DDBJ whole genome shotgun (WGS) entry which is preliminary data.</text>
</comment>
<keyword evidence="2" id="KW-1133">Transmembrane helix</keyword>
<keyword evidence="2" id="KW-0472">Membrane</keyword>
<sequence>MMNRSGSPARWLTLLLVALILICSTPTPPILLPEAASAGTAAESAMSRSFDTGVPVTARSYAAEREQSGPLHRPDPPSQAPSALAPPLAAAILMLAAVFAAPAWSRKLRTAPSVARRLVRCLLAPVRSASYAA</sequence>
<dbReference type="Proteomes" id="UP000234789">
    <property type="component" value="Unassembled WGS sequence"/>
</dbReference>
<dbReference type="AlphaFoldDB" id="A0A2N5N2C9"/>
<evidence type="ECO:0000313" key="4">
    <source>
        <dbReference type="Proteomes" id="UP000234789"/>
    </source>
</evidence>